<evidence type="ECO:0000313" key="2">
    <source>
        <dbReference type="EMBL" id="PPQ87580.1"/>
    </source>
</evidence>
<evidence type="ECO:0000313" key="3">
    <source>
        <dbReference type="Proteomes" id="UP000283269"/>
    </source>
</evidence>
<dbReference type="PANTHER" id="PTHR48045">
    <property type="entry name" value="UDP-GLYCOSYLTRANSFERASE 72B1"/>
    <property type="match status" value="1"/>
</dbReference>
<dbReference type="Proteomes" id="UP000283269">
    <property type="component" value="Unassembled WGS sequence"/>
</dbReference>
<dbReference type="EMBL" id="NHYD01002251">
    <property type="protein sequence ID" value="PPQ87580.1"/>
    <property type="molecule type" value="Genomic_DNA"/>
</dbReference>
<dbReference type="InParanoid" id="A0A409XA25"/>
<dbReference type="PANTHER" id="PTHR48045:SF31">
    <property type="entry name" value="UDP-GLYCOSYLTRANSFERASE 76B1-LIKE"/>
    <property type="match status" value="1"/>
</dbReference>
<organism evidence="2 3">
    <name type="scientific">Psilocybe cyanescens</name>
    <dbReference type="NCBI Taxonomy" id="93625"/>
    <lineage>
        <taxon>Eukaryota</taxon>
        <taxon>Fungi</taxon>
        <taxon>Dikarya</taxon>
        <taxon>Basidiomycota</taxon>
        <taxon>Agaricomycotina</taxon>
        <taxon>Agaricomycetes</taxon>
        <taxon>Agaricomycetidae</taxon>
        <taxon>Agaricales</taxon>
        <taxon>Agaricineae</taxon>
        <taxon>Strophariaceae</taxon>
        <taxon>Psilocybe</taxon>
    </lineage>
</organism>
<reference evidence="2 3" key="1">
    <citation type="journal article" date="2018" name="Evol. Lett.">
        <title>Horizontal gene cluster transfer increased hallucinogenic mushroom diversity.</title>
        <authorList>
            <person name="Reynolds H.T."/>
            <person name="Vijayakumar V."/>
            <person name="Gluck-Thaler E."/>
            <person name="Korotkin H.B."/>
            <person name="Matheny P.B."/>
            <person name="Slot J.C."/>
        </authorList>
    </citation>
    <scope>NUCLEOTIDE SEQUENCE [LARGE SCALE GENOMIC DNA]</scope>
    <source>
        <strain evidence="2 3">2631</strain>
    </source>
</reference>
<proteinExistence type="predicted"/>
<name>A0A409XA25_PSICY</name>
<accession>A0A409XA25</accession>
<gene>
    <name evidence="2" type="ORF">CVT25_006080</name>
</gene>
<keyword evidence="3" id="KW-1185">Reference proteome</keyword>
<dbReference type="Pfam" id="PF00201">
    <property type="entry name" value="UDPGT"/>
    <property type="match status" value="1"/>
</dbReference>
<dbReference type="GO" id="GO:0008194">
    <property type="term" value="F:UDP-glycosyltransferase activity"/>
    <property type="evidence" value="ECO:0007669"/>
    <property type="project" value="InterPro"/>
</dbReference>
<dbReference type="Gene3D" id="3.40.50.2000">
    <property type="entry name" value="Glycogen Phosphorylase B"/>
    <property type="match status" value="2"/>
</dbReference>
<dbReference type="SUPFAM" id="SSF53756">
    <property type="entry name" value="UDP-Glycosyltransferase/glycogen phosphorylase"/>
    <property type="match status" value="1"/>
</dbReference>
<dbReference type="InterPro" id="IPR002213">
    <property type="entry name" value="UDP_glucos_trans"/>
</dbReference>
<feature type="non-terminal residue" evidence="2">
    <location>
        <position position="1"/>
    </location>
</feature>
<evidence type="ECO:0000256" key="1">
    <source>
        <dbReference type="ARBA" id="ARBA00022679"/>
    </source>
</evidence>
<protein>
    <recommendedName>
        <fullName evidence="4">UDP-glycosyltransferases domain-containing protein</fullName>
    </recommendedName>
</protein>
<dbReference type="CDD" id="cd03784">
    <property type="entry name" value="GT1_Gtf-like"/>
    <property type="match status" value="1"/>
</dbReference>
<dbReference type="AlphaFoldDB" id="A0A409XA25"/>
<comment type="caution">
    <text evidence="2">The sequence shown here is derived from an EMBL/GenBank/DDBJ whole genome shotgun (WGS) entry which is preliminary data.</text>
</comment>
<evidence type="ECO:0008006" key="4">
    <source>
        <dbReference type="Google" id="ProtNLM"/>
    </source>
</evidence>
<dbReference type="OrthoDB" id="5835829at2759"/>
<sequence>AALCAVTCATTGRVFDGVAAPNAIFLDVYASPLMLATRAITGHSIHIIGFIPVHASFVLHRYGPEHMGGQGDLGGKIEAEAARLGVTVEEIGDAVFYRTEGKINKVPGLPLMYDWEHFPQLLVTTGKIVVSDFLKLAYNGLKECDVGFSLSAYDFEPESIDALKSWFAEEWKKEVYTVGPLLASKPTTSSVAPDIKTIANGNGNSNGHSNGDPSSSEIQAFLEKSLKEYGEKSLVLISFGSLFWPTVQEYVEEVIEALIEKKFPFIVSYASQFAKITDDLMDRITSSGCGLISKWIPQKFILNHPATGWFITYNGQSGVLESLDSGIPMICWPFEFDQPLAAAHLSTNLHIAFELIEVRTGAHGMQPVLRLNDRAPQGTRGAVGIEIRAVLDACRSAKGGGAPAECGGDEGEVWEGVGGGGGWCREEGL</sequence>
<keyword evidence="1" id="KW-0808">Transferase</keyword>
<dbReference type="STRING" id="93625.A0A409XA25"/>